<accession>A0A100WG05</accession>
<dbReference type="RefSeq" id="WP_064961360.1">
    <property type="nucleotide sequence ID" value="NZ_BCSY01000076.1"/>
</dbReference>
<dbReference type="OrthoDB" id="3785441at2"/>
<gene>
    <name evidence="1" type="ORF">RMCC_4795</name>
</gene>
<dbReference type="AlphaFoldDB" id="A0A100WG05"/>
<evidence type="ECO:0000313" key="2">
    <source>
        <dbReference type="Proteomes" id="UP000069443"/>
    </source>
</evidence>
<evidence type="ECO:0000313" key="1">
    <source>
        <dbReference type="EMBL" id="GAS97829.1"/>
    </source>
</evidence>
<protein>
    <submittedName>
        <fullName evidence="1">Uncharacterized protein</fullName>
    </submittedName>
</protein>
<dbReference type="InterPro" id="IPR046036">
    <property type="entry name" value="DUF5994"/>
</dbReference>
<dbReference type="Pfam" id="PF19457">
    <property type="entry name" value="DUF5994"/>
    <property type="match status" value="1"/>
</dbReference>
<dbReference type="EMBL" id="BCSY01000076">
    <property type="protein sequence ID" value="GAS97829.1"/>
    <property type="molecule type" value="Genomic_DNA"/>
</dbReference>
<comment type="caution">
    <text evidence="1">The sequence shown here is derived from an EMBL/GenBank/DDBJ whole genome shotgun (WGS) entry which is preliminary data.</text>
</comment>
<organism evidence="1 2">
    <name type="scientific">Mycolicibacterium canariasense</name>
    <name type="common">Mycobacterium canariasense</name>
    <dbReference type="NCBI Taxonomy" id="228230"/>
    <lineage>
        <taxon>Bacteria</taxon>
        <taxon>Bacillati</taxon>
        <taxon>Actinomycetota</taxon>
        <taxon>Actinomycetes</taxon>
        <taxon>Mycobacteriales</taxon>
        <taxon>Mycobacteriaceae</taxon>
        <taxon>Mycolicibacterium</taxon>
    </lineage>
</organism>
<name>A0A100WG05_MYCCR</name>
<proteinExistence type="predicted"/>
<dbReference type="Proteomes" id="UP000069443">
    <property type="component" value="Unassembled WGS sequence"/>
</dbReference>
<reference evidence="2" key="1">
    <citation type="journal article" date="2016" name="Genome Announc.">
        <title>Draft Genome Sequences of Five Rapidly Growing Mycobacterium Species, M. thermoresistibile, M. fortuitum subsp. acetamidolyticum, M. canariasense, M. brisbanense, and M. novocastrense.</title>
        <authorList>
            <person name="Katahira K."/>
            <person name="Ogura Y."/>
            <person name="Gotoh Y."/>
            <person name="Hayashi T."/>
        </authorList>
    </citation>
    <scope>NUCLEOTIDE SEQUENCE [LARGE SCALE GENOMIC DNA]</scope>
    <source>
        <strain evidence="2">JCM15298</strain>
    </source>
</reference>
<reference evidence="2" key="2">
    <citation type="submission" date="2016-02" db="EMBL/GenBank/DDBJ databases">
        <title>Draft genome sequence of five rapidly growing Mycobacterium species.</title>
        <authorList>
            <person name="Katahira K."/>
            <person name="Gotou Y."/>
            <person name="Iida K."/>
            <person name="Ogura Y."/>
            <person name="Hayashi T."/>
        </authorList>
    </citation>
    <scope>NUCLEOTIDE SEQUENCE [LARGE SCALE GENOMIC DNA]</scope>
    <source>
        <strain evidence="2">JCM15298</strain>
    </source>
</reference>
<sequence length="153" mass="16234">MASQRVPRPVRLTLAAQLGSDIDGAWWPRGASLAAELTELVTALHPKLGQLTDIRVNWSAVEGPPDLHMVALGGAAIAANRRPRLLLAIGTQARAKLLVIPSTTSIELGIMVMKVSAGLDVQHSEEVGARVHSAQRILLAAQTESSTWGRVIA</sequence>
<keyword evidence="2" id="KW-1185">Reference proteome</keyword>